<keyword evidence="3" id="KW-0255">Endonuclease</keyword>
<keyword evidence="6" id="KW-0051">Antiviral defense</keyword>
<evidence type="ECO:0000256" key="4">
    <source>
        <dbReference type="ARBA" id="ARBA00022801"/>
    </source>
</evidence>
<dbReference type="Gene3D" id="1.20.120.920">
    <property type="entry name" value="CRISPR-associated endonuclease Cas1, C-terminal domain"/>
    <property type="match status" value="1"/>
</dbReference>
<sequence>VDSLRGYEGVAAAAYFGAWRVSVAPGWGFDGRAFYPPPDPINAMLSFGYTLALHDVLTAIQITGLDPYLGTFHVIEAGRPSLALDLLEEFRPLIVDRLVLELVQSNALPPARFGQPAERPGAVYLDAAGRALLVDRYEAAMQSRARLPTGEQTTLRQIMLLQARAVARVMRGEQAEYAGYTPR</sequence>
<keyword evidence="2" id="KW-0479">Metal-binding</keyword>
<dbReference type="EMBL" id="LJCR01001418">
    <property type="protein sequence ID" value="KPV50391.1"/>
    <property type="molecule type" value="Genomic_DNA"/>
</dbReference>
<dbReference type="GO" id="GO:0016787">
    <property type="term" value="F:hydrolase activity"/>
    <property type="evidence" value="ECO:0007669"/>
    <property type="project" value="UniProtKB-KW"/>
</dbReference>
<evidence type="ECO:0000256" key="1">
    <source>
        <dbReference type="ARBA" id="ARBA00022722"/>
    </source>
</evidence>
<dbReference type="GO" id="GO:0043571">
    <property type="term" value="P:maintenance of CRISPR repeat elements"/>
    <property type="evidence" value="ECO:0007669"/>
    <property type="project" value="InterPro"/>
</dbReference>
<evidence type="ECO:0000313" key="11">
    <source>
        <dbReference type="Proteomes" id="UP000050509"/>
    </source>
</evidence>
<dbReference type="InterPro" id="IPR050646">
    <property type="entry name" value="Cas1"/>
</dbReference>
<keyword evidence="5" id="KW-0460">Magnesium</keyword>
<dbReference type="InterPro" id="IPR042206">
    <property type="entry name" value="CRISPR-assoc_Cas1_C"/>
</dbReference>
<gene>
    <name evidence="10" type="ORF">SE17_27215</name>
</gene>
<evidence type="ECO:0000256" key="3">
    <source>
        <dbReference type="ARBA" id="ARBA00022759"/>
    </source>
</evidence>
<comment type="subunit">
    <text evidence="9">Homodimer, forms a heterotetramer with a Cas2 homodimer.</text>
</comment>
<dbReference type="GO" id="GO:0004519">
    <property type="term" value="F:endonuclease activity"/>
    <property type="evidence" value="ECO:0007669"/>
    <property type="project" value="UniProtKB-KW"/>
</dbReference>
<name>A0A0P9F1V2_9CHLR</name>
<evidence type="ECO:0000256" key="8">
    <source>
        <dbReference type="ARBA" id="ARBA00023211"/>
    </source>
</evidence>
<dbReference type="Pfam" id="PF01867">
    <property type="entry name" value="Cas_Cas1"/>
    <property type="match status" value="1"/>
</dbReference>
<dbReference type="GO" id="GO:0046872">
    <property type="term" value="F:metal ion binding"/>
    <property type="evidence" value="ECO:0007669"/>
    <property type="project" value="UniProtKB-KW"/>
</dbReference>
<dbReference type="GO" id="GO:0051607">
    <property type="term" value="P:defense response to virus"/>
    <property type="evidence" value="ECO:0007669"/>
    <property type="project" value="UniProtKB-KW"/>
</dbReference>
<evidence type="ECO:0000313" key="10">
    <source>
        <dbReference type="EMBL" id="KPV50391.1"/>
    </source>
</evidence>
<dbReference type="PANTHER" id="PTHR34353:SF2">
    <property type="entry name" value="CRISPR-ASSOCIATED ENDONUCLEASE CAS1 1"/>
    <property type="match status" value="1"/>
</dbReference>
<dbReference type="GO" id="GO:0003677">
    <property type="term" value="F:DNA binding"/>
    <property type="evidence" value="ECO:0007669"/>
    <property type="project" value="UniProtKB-KW"/>
</dbReference>
<evidence type="ECO:0000256" key="5">
    <source>
        <dbReference type="ARBA" id="ARBA00022842"/>
    </source>
</evidence>
<keyword evidence="1" id="KW-0540">Nuclease</keyword>
<dbReference type="AlphaFoldDB" id="A0A0P9F1V2"/>
<feature type="non-terminal residue" evidence="10">
    <location>
        <position position="1"/>
    </location>
</feature>
<protein>
    <submittedName>
        <fullName evidence="10">CRISPR-associated protein Cas1</fullName>
    </submittedName>
</protein>
<keyword evidence="4" id="KW-0378">Hydrolase</keyword>
<dbReference type="PANTHER" id="PTHR34353">
    <property type="entry name" value="CRISPR-ASSOCIATED ENDONUCLEASE CAS1 1"/>
    <property type="match status" value="1"/>
</dbReference>
<comment type="caution">
    <text evidence="10">The sequence shown here is derived from an EMBL/GenBank/DDBJ whole genome shotgun (WGS) entry which is preliminary data.</text>
</comment>
<organism evidence="10 11">
    <name type="scientific">Kouleothrix aurantiaca</name>
    <dbReference type="NCBI Taxonomy" id="186479"/>
    <lineage>
        <taxon>Bacteria</taxon>
        <taxon>Bacillati</taxon>
        <taxon>Chloroflexota</taxon>
        <taxon>Chloroflexia</taxon>
        <taxon>Chloroflexales</taxon>
        <taxon>Roseiflexineae</taxon>
        <taxon>Roseiflexaceae</taxon>
        <taxon>Kouleothrix</taxon>
    </lineage>
</organism>
<evidence type="ECO:0000256" key="2">
    <source>
        <dbReference type="ARBA" id="ARBA00022723"/>
    </source>
</evidence>
<keyword evidence="11" id="KW-1185">Reference proteome</keyword>
<dbReference type="PATRIC" id="fig|186479.3.peg.1737"/>
<dbReference type="Proteomes" id="UP000050509">
    <property type="component" value="Unassembled WGS sequence"/>
</dbReference>
<dbReference type="CDD" id="cd09634">
    <property type="entry name" value="Cas1_I-II-III"/>
    <property type="match status" value="1"/>
</dbReference>
<accession>A0A0P9F1V2</accession>
<proteinExistence type="predicted"/>
<evidence type="ECO:0000256" key="9">
    <source>
        <dbReference type="ARBA" id="ARBA00038592"/>
    </source>
</evidence>
<evidence type="ECO:0000256" key="7">
    <source>
        <dbReference type="ARBA" id="ARBA00023125"/>
    </source>
</evidence>
<reference evidence="10 11" key="1">
    <citation type="submission" date="2015-09" db="EMBL/GenBank/DDBJ databases">
        <title>Draft genome sequence of Kouleothrix aurantiaca JCM 19913.</title>
        <authorList>
            <person name="Hemp J."/>
        </authorList>
    </citation>
    <scope>NUCLEOTIDE SEQUENCE [LARGE SCALE GENOMIC DNA]</scope>
    <source>
        <strain evidence="10 11">COM-B</strain>
    </source>
</reference>
<keyword evidence="7" id="KW-0238">DNA-binding</keyword>
<keyword evidence="8" id="KW-0464">Manganese</keyword>
<evidence type="ECO:0000256" key="6">
    <source>
        <dbReference type="ARBA" id="ARBA00023118"/>
    </source>
</evidence>
<dbReference type="NCBIfam" id="TIGR00287">
    <property type="entry name" value="cas1"/>
    <property type="match status" value="1"/>
</dbReference>
<dbReference type="InterPro" id="IPR002729">
    <property type="entry name" value="CRISPR-assoc_Cas1"/>
</dbReference>